<keyword evidence="1" id="KW-1133">Transmembrane helix</keyword>
<feature type="transmembrane region" description="Helical" evidence="1">
    <location>
        <begin position="12"/>
        <end position="34"/>
    </location>
</feature>
<dbReference type="AlphaFoldDB" id="A0A096FD51"/>
<keyword evidence="1" id="KW-0472">Membrane</keyword>
<gene>
    <name evidence="2" type="ORF">P353_17270</name>
</gene>
<dbReference type="EMBL" id="AWOR01000057">
    <property type="protein sequence ID" value="KGH27874.1"/>
    <property type="molecule type" value="Genomic_DNA"/>
</dbReference>
<reference evidence="2 3" key="1">
    <citation type="submission" date="2013-09" db="EMBL/GenBank/DDBJ databases">
        <title>High correlation between genotypes and phenotypes of environmental bacteria Comamonas testosteroni strains.</title>
        <authorList>
            <person name="Liu L."/>
            <person name="Zhu W."/>
            <person name="Xia X."/>
            <person name="Xu B."/>
            <person name="Luo M."/>
            <person name="Wang G."/>
        </authorList>
    </citation>
    <scope>NUCLEOTIDE SEQUENCE [LARGE SCALE GENOMIC DNA]</scope>
    <source>
        <strain evidence="2 3">JL40</strain>
    </source>
</reference>
<evidence type="ECO:0000313" key="3">
    <source>
        <dbReference type="Proteomes" id="UP000029553"/>
    </source>
</evidence>
<sequence length="114" mass="12229">MTVVGVVFSPALAAVVGPYAVIVLSSAIGAAWALGRREPSTRFNAVNFFALICGTALMVTVNVADMIGMWLGKEDTRWLLSPVALFIGGVGQDWIRLGKWVWGQFLSFKRGGAQ</sequence>
<protein>
    <submittedName>
        <fullName evidence="2">Uncharacterized protein</fullName>
    </submittedName>
</protein>
<comment type="caution">
    <text evidence="2">The sequence shown here is derived from an EMBL/GenBank/DDBJ whole genome shotgun (WGS) entry which is preliminary data.</text>
</comment>
<keyword evidence="1" id="KW-0812">Transmembrane</keyword>
<organism evidence="2 3">
    <name type="scientific">Comamonas testosteroni</name>
    <name type="common">Pseudomonas testosteroni</name>
    <dbReference type="NCBI Taxonomy" id="285"/>
    <lineage>
        <taxon>Bacteria</taxon>
        <taxon>Pseudomonadati</taxon>
        <taxon>Pseudomonadota</taxon>
        <taxon>Betaproteobacteria</taxon>
        <taxon>Burkholderiales</taxon>
        <taxon>Comamonadaceae</taxon>
        <taxon>Comamonas</taxon>
    </lineage>
</organism>
<dbReference type="Proteomes" id="UP000029553">
    <property type="component" value="Unassembled WGS sequence"/>
</dbReference>
<proteinExistence type="predicted"/>
<accession>A0A096FD51</accession>
<evidence type="ECO:0000256" key="1">
    <source>
        <dbReference type="SAM" id="Phobius"/>
    </source>
</evidence>
<evidence type="ECO:0000313" key="2">
    <source>
        <dbReference type="EMBL" id="KGH27874.1"/>
    </source>
</evidence>
<name>A0A096FD51_COMTE</name>
<feature type="transmembrane region" description="Helical" evidence="1">
    <location>
        <begin position="46"/>
        <end position="72"/>
    </location>
</feature>